<feature type="chain" id="PRO_5012556838" description="Bacterial Ig domain-containing protein" evidence="1">
    <location>
        <begin position="25"/>
        <end position="342"/>
    </location>
</feature>
<gene>
    <name evidence="3" type="ORF">CGZ90_13050</name>
</gene>
<dbReference type="OrthoDB" id="2879424at2"/>
<dbReference type="RefSeq" id="WP_094252940.1">
    <property type="nucleotide sequence ID" value="NZ_JBHLXL010000001.1"/>
</dbReference>
<sequence length="342" mass="36464">MKKVLLTGLFASLLAASVPANVSAADFKSDTKVSSYIKSKIQQMESRDEDGFLIETEPNDTLSQANVIPGFEPIRGDFHSAQDMDYYKFTVPKNYSKLALAGYTIPDGNIELAFELLDKNGKTVQPYKIESDDIETAQFYNISAGTYYVMTLELDGQISQTELDDYALMAFPIDTTPPDAPTVNTVDDNDKRITGVAEPGTYVSVRSGSKEVGQAIASRTGGYTIPLKASIKAGTALAVTATDDRGHDSKAKRVVVKDGTAPGTPKVNAVDSNDKKVTGTAEANAAITVKVGSKVIATGRANSKGKFIVTVKAQRKGTVLYVAAADKAKNVSKSARVVVKKG</sequence>
<dbReference type="Pfam" id="PF17936">
    <property type="entry name" value="Big_6"/>
    <property type="match status" value="2"/>
</dbReference>
<protein>
    <recommendedName>
        <fullName evidence="2">Bacterial Ig domain-containing protein</fullName>
    </recommendedName>
</protein>
<keyword evidence="1" id="KW-0732">Signal</keyword>
<dbReference type="Gene3D" id="2.60.40.10">
    <property type="entry name" value="Immunoglobulins"/>
    <property type="match status" value="2"/>
</dbReference>
<evidence type="ECO:0000313" key="4">
    <source>
        <dbReference type="Proteomes" id="UP000215059"/>
    </source>
</evidence>
<dbReference type="EMBL" id="NOII01000003">
    <property type="protein sequence ID" value="OYD57589.1"/>
    <property type="molecule type" value="Genomic_DNA"/>
</dbReference>
<dbReference type="Gene3D" id="2.60.120.380">
    <property type="match status" value="1"/>
</dbReference>
<dbReference type="InterPro" id="IPR041498">
    <property type="entry name" value="Big_6"/>
</dbReference>
<name>A0A235F8Q6_9BACL</name>
<comment type="caution">
    <text evidence="3">The sequence shown here is derived from an EMBL/GenBank/DDBJ whole genome shotgun (WGS) entry which is preliminary data.</text>
</comment>
<dbReference type="Proteomes" id="UP000215059">
    <property type="component" value="Unassembled WGS sequence"/>
</dbReference>
<feature type="signal peptide" evidence="1">
    <location>
        <begin position="1"/>
        <end position="24"/>
    </location>
</feature>
<feature type="domain" description="Bacterial Ig" evidence="2">
    <location>
        <begin position="178"/>
        <end position="258"/>
    </location>
</feature>
<dbReference type="SUPFAM" id="SSF89260">
    <property type="entry name" value="Collagen-binding domain"/>
    <property type="match status" value="1"/>
</dbReference>
<accession>A0A235F8Q6</accession>
<organism evidence="3 4">
    <name type="scientific">Fictibacillus aquaticus</name>
    <dbReference type="NCBI Taxonomy" id="2021314"/>
    <lineage>
        <taxon>Bacteria</taxon>
        <taxon>Bacillati</taxon>
        <taxon>Bacillota</taxon>
        <taxon>Bacilli</taxon>
        <taxon>Bacillales</taxon>
        <taxon>Fictibacillaceae</taxon>
        <taxon>Fictibacillus</taxon>
    </lineage>
</organism>
<proteinExistence type="predicted"/>
<feature type="domain" description="Bacterial Ig" evidence="2">
    <location>
        <begin position="261"/>
        <end position="340"/>
    </location>
</feature>
<keyword evidence="4" id="KW-1185">Reference proteome</keyword>
<evidence type="ECO:0000259" key="2">
    <source>
        <dbReference type="Pfam" id="PF17936"/>
    </source>
</evidence>
<dbReference type="AlphaFoldDB" id="A0A235F8Q6"/>
<evidence type="ECO:0000313" key="3">
    <source>
        <dbReference type="EMBL" id="OYD57589.1"/>
    </source>
</evidence>
<evidence type="ECO:0000256" key="1">
    <source>
        <dbReference type="SAM" id="SignalP"/>
    </source>
</evidence>
<dbReference type="InterPro" id="IPR013783">
    <property type="entry name" value="Ig-like_fold"/>
</dbReference>
<reference evidence="3 4" key="1">
    <citation type="submission" date="2017-07" db="EMBL/GenBank/DDBJ databases">
        <title>Fictibacillus sp. nov. GDSW-R2A3 Genome sequencing and assembly.</title>
        <authorList>
            <person name="Mayilraj S."/>
        </authorList>
    </citation>
    <scope>NUCLEOTIDE SEQUENCE [LARGE SCALE GENOMIC DNA]</scope>
    <source>
        <strain evidence="3 4">GDSW-R2A3</strain>
    </source>
</reference>